<evidence type="ECO:0000256" key="5">
    <source>
        <dbReference type="ARBA" id="ARBA00022692"/>
    </source>
</evidence>
<organism evidence="9 10">
    <name type="scientific">Terrimonas ginsenosidimutans</name>
    <dbReference type="NCBI Taxonomy" id="2908004"/>
    <lineage>
        <taxon>Bacteria</taxon>
        <taxon>Pseudomonadati</taxon>
        <taxon>Bacteroidota</taxon>
        <taxon>Chitinophagia</taxon>
        <taxon>Chitinophagales</taxon>
        <taxon>Chitinophagaceae</taxon>
        <taxon>Terrimonas</taxon>
    </lineage>
</organism>
<proteinExistence type="inferred from homology"/>
<dbReference type="PANTHER" id="PTHR21716:SF53">
    <property type="entry name" value="PERMEASE PERM-RELATED"/>
    <property type="match status" value="1"/>
</dbReference>
<keyword evidence="4" id="KW-1003">Cell membrane</keyword>
<evidence type="ECO:0000256" key="8">
    <source>
        <dbReference type="SAM" id="Phobius"/>
    </source>
</evidence>
<dbReference type="Pfam" id="PF01594">
    <property type="entry name" value="AI-2E_transport"/>
    <property type="match status" value="1"/>
</dbReference>
<accession>A0ABS9KMA1</accession>
<comment type="subcellular location">
    <subcellularLocation>
        <location evidence="1">Cell membrane</location>
        <topology evidence="1">Multi-pass membrane protein</topology>
    </subcellularLocation>
</comment>
<sequence>MTPSPTPTNNSIAREVSYRLFNLLAIVSILYLLRTVIVPLLFSLILSISLFPIARRMEKWKMGKALAAAIAVILGSVIGGLIIWLFFRQMVSISADNGEAITARVVEGIDDIIQWITAQFGVQQGELLAKVQAEAGKLASGAAAYSAGLLGSLGGILANAVLIPIFIFFQLYYRDFFIEFFFKAFRHVSHEKVHDTLQKIYRVVQDYLLGLVTVMGIVAVLNTIGLLVMGIEYAWFFGILASLLLLIPYIGIAIGSILPALFALATKDSAWYALGIIGWFQVVQFLEGNFITPYIVGGKVSVNPLLAIIGLLLGGLLFGLAGLILAIPMVAIVKVVLDAGEKTEPYGFLIGEPESYHLKKTSRRLLLMKWKRSGN</sequence>
<reference evidence="9" key="1">
    <citation type="submission" date="2022-01" db="EMBL/GenBank/DDBJ databases">
        <authorList>
            <person name="Jo J.-H."/>
            <person name="Im W.-T."/>
        </authorList>
    </citation>
    <scope>NUCLEOTIDE SEQUENCE</scope>
    <source>
        <strain evidence="9">NA20</strain>
    </source>
</reference>
<keyword evidence="5 8" id="KW-0812">Transmembrane</keyword>
<comment type="caution">
    <text evidence="9">The sequence shown here is derived from an EMBL/GenBank/DDBJ whole genome shotgun (WGS) entry which is preliminary data.</text>
</comment>
<evidence type="ECO:0000256" key="2">
    <source>
        <dbReference type="ARBA" id="ARBA00009773"/>
    </source>
</evidence>
<evidence type="ECO:0000256" key="7">
    <source>
        <dbReference type="ARBA" id="ARBA00023136"/>
    </source>
</evidence>
<name>A0ABS9KMA1_9BACT</name>
<evidence type="ECO:0000256" key="6">
    <source>
        <dbReference type="ARBA" id="ARBA00022989"/>
    </source>
</evidence>
<feature type="transmembrane region" description="Helical" evidence="8">
    <location>
        <begin position="269"/>
        <end position="286"/>
    </location>
</feature>
<evidence type="ECO:0000256" key="1">
    <source>
        <dbReference type="ARBA" id="ARBA00004651"/>
    </source>
</evidence>
<dbReference type="PANTHER" id="PTHR21716">
    <property type="entry name" value="TRANSMEMBRANE PROTEIN"/>
    <property type="match status" value="1"/>
</dbReference>
<protein>
    <submittedName>
        <fullName evidence="9">AI-2E family transporter</fullName>
    </submittedName>
</protein>
<keyword evidence="7 8" id="KW-0472">Membrane</keyword>
<dbReference type="RefSeq" id="WP_237868681.1">
    <property type="nucleotide sequence ID" value="NZ_JAKLTR010000002.1"/>
</dbReference>
<feature type="transmembrane region" description="Helical" evidence="8">
    <location>
        <begin position="207"/>
        <end position="229"/>
    </location>
</feature>
<feature type="transmembrane region" description="Helical" evidence="8">
    <location>
        <begin position="20"/>
        <end position="53"/>
    </location>
</feature>
<dbReference type="Proteomes" id="UP001165367">
    <property type="component" value="Unassembled WGS sequence"/>
</dbReference>
<evidence type="ECO:0000256" key="4">
    <source>
        <dbReference type="ARBA" id="ARBA00022475"/>
    </source>
</evidence>
<keyword evidence="6 8" id="KW-1133">Transmembrane helix</keyword>
<keyword evidence="10" id="KW-1185">Reference proteome</keyword>
<feature type="transmembrane region" description="Helical" evidence="8">
    <location>
        <begin position="306"/>
        <end position="333"/>
    </location>
</feature>
<dbReference type="EMBL" id="JAKLTR010000002">
    <property type="protein sequence ID" value="MCG2613453.1"/>
    <property type="molecule type" value="Genomic_DNA"/>
</dbReference>
<feature type="transmembrane region" description="Helical" evidence="8">
    <location>
        <begin position="235"/>
        <end position="262"/>
    </location>
</feature>
<dbReference type="InterPro" id="IPR002549">
    <property type="entry name" value="AI-2E-like"/>
</dbReference>
<feature type="transmembrane region" description="Helical" evidence="8">
    <location>
        <begin position="149"/>
        <end position="173"/>
    </location>
</feature>
<feature type="transmembrane region" description="Helical" evidence="8">
    <location>
        <begin position="65"/>
        <end position="87"/>
    </location>
</feature>
<evidence type="ECO:0000313" key="9">
    <source>
        <dbReference type="EMBL" id="MCG2613453.1"/>
    </source>
</evidence>
<evidence type="ECO:0000313" key="10">
    <source>
        <dbReference type="Proteomes" id="UP001165367"/>
    </source>
</evidence>
<evidence type="ECO:0000256" key="3">
    <source>
        <dbReference type="ARBA" id="ARBA00022448"/>
    </source>
</evidence>
<comment type="similarity">
    <text evidence="2">Belongs to the autoinducer-2 exporter (AI-2E) (TC 2.A.86) family.</text>
</comment>
<keyword evidence="3" id="KW-0813">Transport</keyword>
<gene>
    <name evidence="9" type="ORF">LZZ85_04140</name>
</gene>